<keyword evidence="6" id="KW-0326">Glycosidase</keyword>
<reference evidence="10" key="1">
    <citation type="journal article" date="2019" name="Int. J. Syst. Evol. Microbiol.">
        <title>The Global Catalogue of Microorganisms (GCM) 10K type strain sequencing project: providing services to taxonomists for standard genome sequencing and annotation.</title>
        <authorList>
            <consortium name="The Broad Institute Genomics Platform"/>
            <consortium name="The Broad Institute Genome Sequencing Center for Infectious Disease"/>
            <person name="Wu L."/>
            <person name="Ma J."/>
        </authorList>
    </citation>
    <scope>NUCLEOTIDE SEQUENCE [LARGE SCALE GENOMIC DNA]</scope>
    <source>
        <strain evidence="10">JCM 17925</strain>
    </source>
</reference>
<evidence type="ECO:0000313" key="10">
    <source>
        <dbReference type="Proteomes" id="UP001500936"/>
    </source>
</evidence>
<evidence type="ECO:0000256" key="3">
    <source>
        <dbReference type="ARBA" id="ARBA00012662"/>
    </source>
</evidence>
<dbReference type="InterPro" id="IPR000421">
    <property type="entry name" value="FA58C"/>
</dbReference>
<comment type="similarity">
    <text evidence="2">Belongs to the glycosyl hydrolase 29 family.</text>
</comment>
<evidence type="ECO:0000256" key="6">
    <source>
        <dbReference type="ARBA" id="ARBA00023295"/>
    </source>
</evidence>
<keyword evidence="10" id="KW-1185">Reference proteome</keyword>
<evidence type="ECO:0000256" key="5">
    <source>
        <dbReference type="ARBA" id="ARBA00022801"/>
    </source>
</evidence>
<protein>
    <recommendedName>
        <fullName evidence="3">alpha-L-fucosidase</fullName>
        <ecNumber evidence="3">3.2.1.51</ecNumber>
    </recommendedName>
</protein>
<evidence type="ECO:0000256" key="2">
    <source>
        <dbReference type="ARBA" id="ARBA00007951"/>
    </source>
</evidence>
<dbReference type="SUPFAM" id="SSF51445">
    <property type="entry name" value="(Trans)glycosidases"/>
    <property type="match status" value="1"/>
</dbReference>
<dbReference type="Gene3D" id="2.60.120.260">
    <property type="entry name" value="Galactose-binding domain-like"/>
    <property type="match status" value="1"/>
</dbReference>
<dbReference type="PROSITE" id="PS50022">
    <property type="entry name" value="FA58C_3"/>
    <property type="match status" value="1"/>
</dbReference>
<organism evidence="9 10">
    <name type="scientific">Nibrella viscosa</name>
    <dbReference type="NCBI Taxonomy" id="1084524"/>
    <lineage>
        <taxon>Bacteria</taxon>
        <taxon>Pseudomonadati</taxon>
        <taxon>Bacteroidota</taxon>
        <taxon>Cytophagia</taxon>
        <taxon>Cytophagales</taxon>
        <taxon>Spirosomataceae</taxon>
        <taxon>Nibrella</taxon>
    </lineage>
</organism>
<comment type="caution">
    <text evidence="9">The sequence shown here is derived from an EMBL/GenBank/DDBJ whole genome shotgun (WGS) entry which is preliminary data.</text>
</comment>
<evidence type="ECO:0000256" key="4">
    <source>
        <dbReference type="ARBA" id="ARBA00022729"/>
    </source>
</evidence>
<evidence type="ECO:0000313" key="9">
    <source>
        <dbReference type="EMBL" id="GAA4416912.1"/>
    </source>
</evidence>
<keyword evidence="4 7" id="KW-0732">Signal</keyword>
<name>A0ABP8KUC5_9BACT</name>
<dbReference type="EMBL" id="BAABHB010000014">
    <property type="protein sequence ID" value="GAA4416912.1"/>
    <property type="molecule type" value="Genomic_DNA"/>
</dbReference>
<keyword evidence="5" id="KW-0378">Hydrolase</keyword>
<dbReference type="PANTHER" id="PTHR10030">
    <property type="entry name" value="ALPHA-L-FUCOSIDASE"/>
    <property type="match status" value="1"/>
</dbReference>
<dbReference type="Gene3D" id="3.20.20.80">
    <property type="entry name" value="Glycosidases"/>
    <property type="match status" value="1"/>
</dbReference>
<feature type="domain" description="F5/8 type C" evidence="8">
    <location>
        <begin position="333"/>
        <end position="469"/>
    </location>
</feature>
<dbReference type="Pfam" id="PF00754">
    <property type="entry name" value="F5_F8_type_C"/>
    <property type="match status" value="1"/>
</dbReference>
<dbReference type="SUPFAM" id="SSF49785">
    <property type="entry name" value="Galactose-binding domain-like"/>
    <property type="match status" value="1"/>
</dbReference>
<feature type="signal peptide" evidence="7">
    <location>
        <begin position="1"/>
        <end position="22"/>
    </location>
</feature>
<dbReference type="InterPro" id="IPR017853">
    <property type="entry name" value="GH"/>
</dbReference>
<gene>
    <name evidence="9" type="ORF">GCM10023187_48840</name>
</gene>
<dbReference type="InterPro" id="IPR000933">
    <property type="entry name" value="Glyco_hydro_29"/>
</dbReference>
<accession>A0ABP8KUC5</accession>
<dbReference type="Pfam" id="PF01120">
    <property type="entry name" value="Alpha_L_fucos"/>
    <property type="match status" value="1"/>
</dbReference>
<evidence type="ECO:0000256" key="1">
    <source>
        <dbReference type="ARBA" id="ARBA00004071"/>
    </source>
</evidence>
<dbReference type="EC" id="3.2.1.51" evidence="3"/>
<sequence>MFMKIHYWLTVASMMYAASTLAQRDIPTNPVKPTPQQLQYQQQELIGFLHFGVNTFSDREWGTGKEDPRSFNPTKLDARQWVQAAKTAGMKTLIITAKHHDGFCLWPSKYTDHSVKSSPWKNGKGDVVRELTDACREAGMKLGIYLSPWDMHEPKYGTSEYNQFYLNQLRELLTNYGPIAELWMDGAKGENAKNMEYDFEAYRALIRQLQPNAVIFSDVGPGVRWIGNERGFAGETCWSTINTEGMAIGKADSKYLNTGDPNGDEWIPGECDVSIRPGWFYHAKEDSRVKTPQQLVDIYYKSVGRNGTLLLNLPPDQNGLLHENDVAALRGMREILNETFQKNLALKKPVKAGSQWTGFATQRLTDGNADTYWAAKEGETSATLELDLGRPTTFDRVSLQEPVRLGQRIAAFRVEAEQNGTWQEVAKGTTIGYKRLLRLDSPVTAQRIRIVIEQANNTVALSEIGLYQASEREGKPLAEKK</sequence>
<evidence type="ECO:0000259" key="8">
    <source>
        <dbReference type="PROSITE" id="PS50022"/>
    </source>
</evidence>
<dbReference type="SMART" id="SM00812">
    <property type="entry name" value="Alpha_L_fucos"/>
    <property type="match status" value="1"/>
</dbReference>
<dbReference type="PRINTS" id="PR00741">
    <property type="entry name" value="GLHYDRLASE29"/>
</dbReference>
<proteinExistence type="inferred from homology"/>
<dbReference type="InterPro" id="IPR016286">
    <property type="entry name" value="FUC_metazoa-typ"/>
</dbReference>
<dbReference type="InterPro" id="IPR057739">
    <property type="entry name" value="Glyco_hydro_29_N"/>
</dbReference>
<dbReference type="InterPro" id="IPR008979">
    <property type="entry name" value="Galactose-bd-like_sf"/>
</dbReference>
<dbReference type="PANTHER" id="PTHR10030:SF37">
    <property type="entry name" value="ALPHA-L-FUCOSIDASE-RELATED"/>
    <property type="match status" value="1"/>
</dbReference>
<evidence type="ECO:0000256" key="7">
    <source>
        <dbReference type="SAM" id="SignalP"/>
    </source>
</evidence>
<comment type="function">
    <text evidence="1">Alpha-L-fucosidase is responsible for hydrolyzing the alpha-1,6-linked fucose joined to the reducing-end N-acetylglucosamine of the carbohydrate moieties of glycoproteins.</text>
</comment>
<dbReference type="Proteomes" id="UP001500936">
    <property type="component" value="Unassembled WGS sequence"/>
</dbReference>
<feature type="chain" id="PRO_5046338799" description="alpha-L-fucosidase" evidence="7">
    <location>
        <begin position="23"/>
        <end position="481"/>
    </location>
</feature>